<reference evidence="3 4" key="1">
    <citation type="submission" date="2016-10" db="EMBL/GenBank/DDBJ databases">
        <authorList>
            <person name="de Groot N.N."/>
        </authorList>
    </citation>
    <scope>NUCLEOTIDE SEQUENCE [LARGE SCALE GENOMIC DNA]</scope>
    <source>
        <strain evidence="3 4">DSM 43794</strain>
    </source>
</reference>
<feature type="chain" id="PRO_5038368817" description="Lipoprotein" evidence="2">
    <location>
        <begin position="19"/>
        <end position="199"/>
    </location>
</feature>
<name>A0A1H1FZ06_9ACTN</name>
<proteinExistence type="predicted"/>
<keyword evidence="2" id="KW-0732">Signal</keyword>
<evidence type="ECO:0008006" key="5">
    <source>
        <dbReference type="Google" id="ProtNLM"/>
    </source>
</evidence>
<keyword evidence="4" id="KW-1185">Reference proteome</keyword>
<dbReference type="EMBL" id="FNKK01000002">
    <property type="protein sequence ID" value="SDR06183.1"/>
    <property type="molecule type" value="Genomic_DNA"/>
</dbReference>
<dbReference type="AlphaFoldDB" id="A0A1H1FZ06"/>
<dbReference type="Proteomes" id="UP000217103">
    <property type="component" value="Unassembled WGS sequence"/>
</dbReference>
<evidence type="ECO:0000313" key="4">
    <source>
        <dbReference type="Proteomes" id="UP000217103"/>
    </source>
</evidence>
<organism evidence="3 4">
    <name type="scientific">Thermostaphylospora chromogena</name>
    <dbReference type="NCBI Taxonomy" id="35622"/>
    <lineage>
        <taxon>Bacteria</taxon>
        <taxon>Bacillati</taxon>
        <taxon>Actinomycetota</taxon>
        <taxon>Actinomycetes</taxon>
        <taxon>Streptosporangiales</taxon>
        <taxon>Thermomonosporaceae</taxon>
        <taxon>Thermostaphylospora</taxon>
    </lineage>
</organism>
<evidence type="ECO:0000256" key="2">
    <source>
        <dbReference type="SAM" id="SignalP"/>
    </source>
</evidence>
<accession>A0A1H1FZ06</accession>
<feature type="compositionally biased region" description="Pro residues" evidence="1">
    <location>
        <begin position="188"/>
        <end position="199"/>
    </location>
</feature>
<evidence type="ECO:0000313" key="3">
    <source>
        <dbReference type="EMBL" id="SDR06183.1"/>
    </source>
</evidence>
<feature type="signal peptide" evidence="2">
    <location>
        <begin position="1"/>
        <end position="18"/>
    </location>
</feature>
<dbReference type="RefSeq" id="WP_131815562.1">
    <property type="nucleotide sequence ID" value="NZ_FNKK01000002.1"/>
</dbReference>
<sequence>MKRIAPLALFLLFFAASACGTESASGQDQPSSRQSPMNQPSIDEVAARNYETVDRIAKEFNGSIELVDDLYMVCDSHATAPSCPDGGTKTHIMQYYVVRVSPIPDDFDKIVTGKIRESFPEAQGWSMTFGSLGRGMAYSFSNPDGWLISISHGSGVNATIGVSGRTPMVPVRPGDLDITGDANITPTHTPPPGKPSGKS</sequence>
<protein>
    <recommendedName>
        <fullName evidence="5">Lipoprotein</fullName>
    </recommendedName>
</protein>
<gene>
    <name evidence="3" type="ORF">SAMN04489764_3269</name>
</gene>
<feature type="region of interest" description="Disordered" evidence="1">
    <location>
        <begin position="177"/>
        <end position="199"/>
    </location>
</feature>
<dbReference type="PROSITE" id="PS51257">
    <property type="entry name" value="PROKAR_LIPOPROTEIN"/>
    <property type="match status" value="1"/>
</dbReference>
<evidence type="ECO:0000256" key="1">
    <source>
        <dbReference type="SAM" id="MobiDB-lite"/>
    </source>
</evidence>